<organism evidence="4 5">
    <name type="scientific">Salinibacter ruber (strain M8)</name>
    <dbReference type="NCBI Taxonomy" id="761659"/>
    <lineage>
        <taxon>Bacteria</taxon>
        <taxon>Pseudomonadati</taxon>
        <taxon>Rhodothermota</taxon>
        <taxon>Rhodothermia</taxon>
        <taxon>Rhodothermales</taxon>
        <taxon>Salinibacteraceae</taxon>
        <taxon>Salinibacter</taxon>
    </lineage>
</organism>
<dbReference type="KEGG" id="srm:SRM_00428"/>
<gene>
    <name evidence="4" type="ordered locus">SRM_00428</name>
</gene>
<feature type="domain" description="DUF5117" evidence="3">
    <location>
        <begin position="157"/>
        <end position="343"/>
    </location>
</feature>
<protein>
    <recommendedName>
        <fullName evidence="6">EcxA zinc-binding domain-containing protein</fullName>
    </recommendedName>
</protein>
<evidence type="ECO:0000313" key="5">
    <source>
        <dbReference type="Proteomes" id="UP000000933"/>
    </source>
</evidence>
<dbReference type="PATRIC" id="fig|761659.10.peg.488"/>
<dbReference type="PANTHER" id="PTHR38478">
    <property type="entry name" value="PEPTIDASE M1A AND M12B"/>
    <property type="match status" value="1"/>
</dbReference>
<dbReference type="AlphaFoldDB" id="D5H5P4"/>
<dbReference type="InterPro" id="IPR024079">
    <property type="entry name" value="MetalloPept_cat_dom_sf"/>
</dbReference>
<dbReference type="Proteomes" id="UP000000933">
    <property type="component" value="Chromosome"/>
</dbReference>
<dbReference type="HOGENOM" id="CLU_008630_0_0_10"/>
<dbReference type="CDD" id="cd04276">
    <property type="entry name" value="ZnMc_MMP_like_2"/>
    <property type="match status" value="1"/>
</dbReference>
<feature type="domain" description="EcxA zinc-binding" evidence="2">
    <location>
        <begin position="529"/>
        <end position="871"/>
    </location>
</feature>
<dbReference type="InterPro" id="IPR034032">
    <property type="entry name" value="Zn_MMP-like_bac"/>
</dbReference>
<feature type="region of interest" description="Disordered" evidence="1">
    <location>
        <begin position="60"/>
        <end position="100"/>
    </location>
</feature>
<dbReference type="InterPro" id="IPR033413">
    <property type="entry name" value="DUF5117"/>
</dbReference>
<sequence length="972" mass="107357">MRAAPYERRAGLPHRSGREDAVVQWMRPPRSHALTSMRRFLFLVLAPLLLAACTTVNVRPDDAADEPGGPSTEAAPPTDDDGTAGADDGEDDPFEPWGETLEGTRKVDGFLPLHEKDDGTLYAEIPSERMGDPFGLTLHVSQGVGVFNLHDGLPLSDTRLMEFRRVNRSVHLVHRNVRFRADAGPMRTSLNENTGDSVVEAFDIVSRNDSTGHLLIEVSDFLTSDYPEIGDRLSLYFGGAPASLQGGKSYVKKARGFPANTEIDVSLTYQGSSAPLIGGEAVPDYRAVPVGVRYSLFALPESKMQRRRADDRVGYFVDAVKDFSRDQASTPYVRYVQRWRLAPSDTAAYKRGELVEPAEPIVYYVDRTVPDRYREYVKQGIEAWNEAYRAAGYKNAVEARVAPDDSTWSAEDIRYSTVRWTAAHQMGYAIGPSQTDPRTGEILNADILISSSFVRGWQDTYSQITPGPSADTGALAQGPVSSRTPKALRKMLSPELARQACWAERGMAQQIGLQRTLLLARGAIAPGESMPEKYLGAAIKDLVMHEVGHTLGLRHNFKASSGIPNDELHDESYTEEHGVSLSVMDYAPVNVALDEEEQGHYWNPTVGPYDEWAIKYGYMPIAEQSDDGALTRNGPLADTATAATAGLHKIAATSSDPTHRYGTDEDTWLGGYAVDPLTNAWELGSDPMAFAETRAALVKTVMPKLEDRLVSAGERYYPLRRATTALLMERYRSLRPVTKTVGGSYVARDHKGTPDARPPLRPVPAEEQREAVQLLVDEAFAPDAFEFDPERLNKLAPNRRSHWGTSPSLPLDYPVHRRVHTIQRNLLRELLHPARLQRMIDAQARTPDGAGYAPGALFRTMTDAIWSELDTAGPQPAPINSFRRPLQRTYADMLIELMMGTTSWITITTAGIDQIDAPEDVRSVARLELTELSDQIETALGTPGLKRETRAHLSETQARIDRALNASLDLSP</sequence>
<reference evidence="5" key="2">
    <citation type="submission" date="2010-04" db="EMBL/GenBank/DDBJ databases">
        <title>Genome sequence of Salinibacter ruber M8.</title>
        <authorList>
            <consortium name="Genoscope"/>
        </authorList>
    </citation>
    <scope>NUCLEOTIDE SEQUENCE [LARGE SCALE GENOMIC DNA]</scope>
    <source>
        <strain evidence="5">M8</strain>
    </source>
</reference>
<proteinExistence type="predicted"/>
<dbReference type="Gene3D" id="3.40.390.10">
    <property type="entry name" value="Collagenase (Catalytic Domain)"/>
    <property type="match status" value="1"/>
</dbReference>
<dbReference type="PANTHER" id="PTHR38478:SF1">
    <property type="entry name" value="ZINC DEPENDENT METALLOPROTEASE DOMAIN LIPOPROTEIN"/>
    <property type="match status" value="1"/>
</dbReference>
<feature type="compositionally biased region" description="Acidic residues" evidence="1">
    <location>
        <begin position="78"/>
        <end position="94"/>
    </location>
</feature>
<dbReference type="InterPro" id="IPR032534">
    <property type="entry name" value="EcxA_zinc-bd"/>
</dbReference>
<evidence type="ECO:0000259" key="3">
    <source>
        <dbReference type="Pfam" id="PF17148"/>
    </source>
</evidence>
<accession>D5H5P4</accession>
<evidence type="ECO:0000256" key="1">
    <source>
        <dbReference type="SAM" id="MobiDB-lite"/>
    </source>
</evidence>
<evidence type="ECO:0000259" key="2">
    <source>
        <dbReference type="Pfam" id="PF16313"/>
    </source>
</evidence>
<name>D5H5P4_SALRM</name>
<dbReference type="EMBL" id="FP565814">
    <property type="protein sequence ID" value="CBH23349.1"/>
    <property type="molecule type" value="Genomic_DNA"/>
</dbReference>
<evidence type="ECO:0000313" key="4">
    <source>
        <dbReference type="EMBL" id="CBH23349.1"/>
    </source>
</evidence>
<reference evidence="4 5" key="1">
    <citation type="journal article" date="2010" name="ISME J.">
        <title>Fine-scale evolution: genomic, phenotypic and ecological differentiation in two coexisting Salinibacter ruber strains.</title>
        <authorList>
            <person name="Pena A."/>
            <person name="Teeling H."/>
            <person name="Huerta-Cepas J."/>
            <person name="Santos F."/>
            <person name="Yarza P."/>
            <person name="Brito-Echeverria J."/>
            <person name="Lucio M."/>
            <person name="Schmitt-Kopplin P."/>
            <person name="Meseguer I."/>
            <person name="Schenowitz C."/>
            <person name="Dossat C."/>
            <person name="Barbe V."/>
            <person name="Dopazo J."/>
            <person name="Rossello-Mora R."/>
            <person name="Schuler M."/>
            <person name="Glockner F.O."/>
            <person name="Amann R."/>
            <person name="Gabaldon T."/>
            <person name="Anton J."/>
        </authorList>
    </citation>
    <scope>NUCLEOTIDE SEQUENCE [LARGE SCALE GENOMIC DNA]</scope>
    <source>
        <strain evidence="4 5">M8</strain>
    </source>
</reference>
<dbReference type="GO" id="GO:0008237">
    <property type="term" value="F:metallopeptidase activity"/>
    <property type="evidence" value="ECO:0007669"/>
    <property type="project" value="InterPro"/>
</dbReference>
<dbReference type="Pfam" id="PF17148">
    <property type="entry name" value="DUF5117"/>
    <property type="match status" value="1"/>
</dbReference>
<dbReference type="SUPFAM" id="SSF55486">
    <property type="entry name" value="Metalloproteases ('zincins'), catalytic domain"/>
    <property type="match status" value="1"/>
</dbReference>
<dbReference type="Pfam" id="PF16313">
    <property type="entry name" value="DUF4953"/>
    <property type="match status" value="1"/>
</dbReference>
<evidence type="ECO:0008006" key="6">
    <source>
        <dbReference type="Google" id="ProtNLM"/>
    </source>
</evidence>